<dbReference type="KEGG" id="sniv:SFSGTM_25820"/>
<organism evidence="5 6">
    <name type="scientific">Sulfuriferula nivalis</name>
    <dbReference type="NCBI Taxonomy" id="2675298"/>
    <lineage>
        <taxon>Bacteria</taxon>
        <taxon>Pseudomonadati</taxon>
        <taxon>Pseudomonadota</taxon>
        <taxon>Betaproteobacteria</taxon>
        <taxon>Nitrosomonadales</taxon>
        <taxon>Sulfuricellaceae</taxon>
        <taxon>Sulfuriferula</taxon>
    </lineage>
</organism>
<dbReference type="SUPFAM" id="SSF52972">
    <property type="entry name" value="ITPase-like"/>
    <property type="match status" value="1"/>
</dbReference>
<keyword evidence="2 4" id="KW-0378">Hydrolase</keyword>
<dbReference type="Pfam" id="PF02545">
    <property type="entry name" value="Maf"/>
    <property type="match status" value="1"/>
</dbReference>
<dbReference type="RefSeq" id="WP_162085589.1">
    <property type="nucleotide sequence ID" value="NZ_AP021881.1"/>
</dbReference>
<evidence type="ECO:0000313" key="6">
    <source>
        <dbReference type="Proteomes" id="UP000463939"/>
    </source>
</evidence>
<comment type="subcellular location">
    <subcellularLocation>
        <location evidence="4">Cytoplasm</location>
    </subcellularLocation>
</comment>
<evidence type="ECO:0000256" key="4">
    <source>
        <dbReference type="HAMAP-Rule" id="MF_00528"/>
    </source>
</evidence>
<keyword evidence="3 4" id="KW-0546">Nucleotide metabolism</keyword>
<keyword evidence="6" id="KW-1185">Reference proteome</keyword>
<dbReference type="PIRSF" id="PIRSF006305">
    <property type="entry name" value="Maf"/>
    <property type="match status" value="1"/>
</dbReference>
<evidence type="ECO:0000313" key="5">
    <source>
        <dbReference type="EMBL" id="BBP01874.1"/>
    </source>
</evidence>
<sequence>MNNTAKRIYLASRSPRRRELLTQMGVHYDVLLLRESVGRLDVDETPMPGESPAEYVERIAITKAQVGWQRVCQRNLPRHPVLGADTMVTLDDTIFGKPASPAHAKEMLAQLSGRIHQVMTTVALCYQDTLTHLTSISEVRFKTLTDAEIAAYVATGEPLDKAGSYAIQGRGAVFISHLSGSYTGVMGLPLYETANLLQSYLTTKSL</sequence>
<dbReference type="InterPro" id="IPR029001">
    <property type="entry name" value="ITPase-like_fam"/>
</dbReference>
<feature type="active site" description="Proton acceptor" evidence="4">
    <location>
        <position position="85"/>
    </location>
</feature>
<feature type="site" description="Important for substrate specificity" evidence="4">
    <location>
        <position position="168"/>
    </location>
</feature>
<dbReference type="PANTHER" id="PTHR43213">
    <property type="entry name" value="BIFUNCTIONAL DTTP/UTP PYROPHOSPHATASE/METHYLTRANSFERASE PROTEIN-RELATED"/>
    <property type="match status" value="1"/>
</dbReference>
<evidence type="ECO:0000256" key="3">
    <source>
        <dbReference type="ARBA" id="ARBA00023080"/>
    </source>
</evidence>
<comment type="catalytic activity">
    <reaction evidence="4">
        <text>dTTP + H2O = dTMP + diphosphate + H(+)</text>
        <dbReference type="Rhea" id="RHEA:28534"/>
        <dbReference type="ChEBI" id="CHEBI:15377"/>
        <dbReference type="ChEBI" id="CHEBI:15378"/>
        <dbReference type="ChEBI" id="CHEBI:33019"/>
        <dbReference type="ChEBI" id="CHEBI:37568"/>
        <dbReference type="ChEBI" id="CHEBI:63528"/>
        <dbReference type="EC" id="3.6.1.9"/>
    </reaction>
</comment>
<dbReference type="GO" id="GO:0009117">
    <property type="term" value="P:nucleotide metabolic process"/>
    <property type="evidence" value="ECO:0007669"/>
    <property type="project" value="UniProtKB-KW"/>
</dbReference>
<dbReference type="InterPro" id="IPR003697">
    <property type="entry name" value="Maf-like"/>
</dbReference>
<comment type="function">
    <text evidence="4">Nucleoside triphosphate pyrophosphatase that hydrolyzes dTTP and UTP. May have a dual role in cell division arrest and in preventing the incorporation of modified nucleotides into cellular nucleic acids.</text>
</comment>
<dbReference type="Proteomes" id="UP000463939">
    <property type="component" value="Chromosome"/>
</dbReference>
<accession>A0A809RM53</accession>
<dbReference type="GO" id="GO:0005737">
    <property type="term" value="C:cytoplasm"/>
    <property type="evidence" value="ECO:0007669"/>
    <property type="project" value="UniProtKB-SubCell"/>
</dbReference>
<dbReference type="Gene3D" id="3.90.950.10">
    <property type="match status" value="1"/>
</dbReference>
<dbReference type="AlphaFoldDB" id="A0A809RM53"/>
<comment type="similarity">
    <text evidence="4">Belongs to the Maf family. YhdE subfamily.</text>
</comment>
<comment type="cofactor">
    <cofactor evidence="1 4">
        <name>a divalent metal cation</name>
        <dbReference type="ChEBI" id="CHEBI:60240"/>
    </cofactor>
</comment>
<feature type="site" description="Important for substrate specificity" evidence="4">
    <location>
        <position position="16"/>
    </location>
</feature>
<evidence type="ECO:0000256" key="2">
    <source>
        <dbReference type="ARBA" id="ARBA00022801"/>
    </source>
</evidence>
<keyword evidence="4" id="KW-0963">Cytoplasm</keyword>
<evidence type="ECO:0000256" key="1">
    <source>
        <dbReference type="ARBA" id="ARBA00001968"/>
    </source>
</evidence>
<protein>
    <recommendedName>
        <fullName evidence="4">dTTP/UTP pyrophosphatase</fullName>
        <shortName evidence="4">dTTPase/UTPase</shortName>
        <ecNumber evidence="4">3.6.1.9</ecNumber>
    </recommendedName>
    <alternativeName>
        <fullName evidence="4">Nucleoside triphosphate pyrophosphatase</fullName>
    </alternativeName>
    <alternativeName>
        <fullName evidence="4">Nucleotide pyrophosphatase</fullName>
        <shortName evidence="4">Nucleotide PPase</shortName>
    </alternativeName>
</protein>
<dbReference type="HAMAP" id="MF_00528">
    <property type="entry name" value="Maf"/>
    <property type="match status" value="1"/>
</dbReference>
<dbReference type="GO" id="GO:0047429">
    <property type="term" value="F:nucleoside triphosphate diphosphatase activity"/>
    <property type="evidence" value="ECO:0007669"/>
    <property type="project" value="UniProtKB-EC"/>
</dbReference>
<name>A0A809RM53_9PROT</name>
<dbReference type="NCBIfam" id="TIGR00172">
    <property type="entry name" value="maf"/>
    <property type="match status" value="1"/>
</dbReference>
<reference evidence="6" key="1">
    <citation type="submission" date="2019-11" db="EMBL/GenBank/DDBJ databases">
        <title>Isolation and characterization of a novel species in the genus Sulfuriferula.</title>
        <authorList>
            <person name="Mochizuki J."/>
            <person name="Kojima H."/>
            <person name="Fukui M."/>
        </authorList>
    </citation>
    <scope>NUCLEOTIDE SEQUENCE [LARGE SCALE GENOMIC DNA]</scope>
    <source>
        <strain evidence="6">SGTM</strain>
    </source>
</reference>
<comment type="catalytic activity">
    <reaction evidence="4">
        <text>UTP + H2O = UMP + diphosphate + H(+)</text>
        <dbReference type="Rhea" id="RHEA:29395"/>
        <dbReference type="ChEBI" id="CHEBI:15377"/>
        <dbReference type="ChEBI" id="CHEBI:15378"/>
        <dbReference type="ChEBI" id="CHEBI:33019"/>
        <dbReference type="ChEBI" id="CHEBI:46398"/>
        <dbReference type="ChEBI" id="CHEBI:57865"/>
        <dbReference type="EC" id="3.6.1.9"/>
    </reaction>
</comment>
<dbReference type="CDD" id="cd00555">
    <property type="entry name" value="Maf"/>
    <property type="match status" value="1"/>
</dbReference>
<comment type="caution">
    <text evidence="4">Lacks conserved residue(s) required for the propagation of feature annotation.</text>
</comment>
<dbReference type="PANTHER" id="PTHR43213:SF5">
    <property type="entry name" value="BIFUNCTIONAL DTTP_UTP PYROPHOSPHATASE_METHYLTRANSFERASE PROTEIN-RELATED"/>
    <property type="match status" value="1"/>
</dbReference>
<dbReference type="EMBL" id="AP021881">
    <property type="protein sequence ID" value="BBP01874.1"/>
    <property type="molecule type" value="Genomic_DNA"/>
</dbReference>
<proteinExistence type="inferred from homology"/>
<feature type="site" description="Important for substrate specificity" evidence="4">
    <location>
        <position position="86"/>
    </location>
</feature>
<dbReference type="EC" id="3.6.1.9" evidence="4"/>
<gene>
    <name evidence="5" type="ORF">SFSGTM_25820</name>
</gene>